<accession>A0ACC6V0F5</accession>
<protein>
    <submittedName>
        <fullName evidence="1">Flavin reductase family protein</fullName>
        <ecNumber evidence="1">1.-.-.-</ecNumber>
    </submittedName>
</protein>
<name>A0ACC6V0F5_9CREN</name>
<comment type="caution">
    <text evidence="1">The sequence shown here is derived from an EMBL/GenBank/DDBJ whole genome shotgun (WGS) entry which is preliminary data.</text>
</comment>
<evidence type="ECO:0000313" key="1">
    <source>
        <dbReference type="EMBL" id="MFB6490539.1"/>
    </source>
</evidence>
<dbReference type="Proteomes" id="UP000033636">
    <property type="component" value="Unassembled WGS sequence"/>
</dbReference>
<reference evidence="1" key="1">
    <citation type="submission" date="2024-07" db="EMBL/GenBank/DDBJ databases">
        <title>Metagenome and Metagenome-Assembled Genomes of Archaea from a hot spring from the geothermal field of Los Azufres, Mexico.</title>
        <authorList>
            <person name="Marin-Paredes R."/>
            <person name="Martinez-Romero E."/>
            <person name="Servin-Garciduenas L.E."/>
        </authorList>
    </citation>
    <scope>NUCLEOTIDE SEQUENCE</scope>
</reference>
<proteinExistence type="predicted"/>
<evidence type="ECO:0000313" key="2">
    <source>
        <dbReference type="Proteomes" id="UP000033636"/>
    </source>
</evidence>
<sequence>MSCELSPLPTPLVVVVAGDGGAVIGWPLVIPGSPPLIALPFAPGRRTLEAVRRARYFSLNLVKDYEKAVEIFGSEGRDKLKRWGGAVPCERLACLRLPDASRWVECEYAQELEVEGHVLVLCKAVYWSGCGEYAIWDPCRKRR</sequence>
<dbReference type="EMBL" id="JZWT02000010">
    <property type="protein sequence ID" value="MFB6490539.1"/>
    <property type="molecule type" value="Genomic_DNA"/>
</dbReference>
<keyword evidence="1" id="KW-0560">Oxidoreductase</keyword>
<dbReference type="EC" id="1.-.-.-" evidence="1"/>
<organism evidence="1 2">
    <name type="scientific">Thermoproteus sp. AZ2</name>
    <dbReference type="NCBI Taxonomy" id="1609232"/>
    <lineage>
        <taxon>Archaea</taxon>
        <taxon>Thermoproteota</taxon>
        <taxon>Thermoprotei</taxon>
        <taxon>Thermoproteales</taxon>
        <taxon>Thermoproteaceae</taxon>
        <taxon>Thermoproteus</taxon>
    </lineage>
</organism>
<gene>
    <name evidence="1" type="ORF">TU35_004710</name>
</gene>